<dbReference type="Gene3D" id="3.90.1200.10">
    <property type="match status" value="1"/>
</dbReference>
<name>A0A6A6VGR3_9PLEO</name>
<proteinExistence type="predicted"/>
<dbReference type="Proteomes" id="UP000799440">
    <property type="component" value="Unassembled WGS sequence"/>
</dbReference>
<feature type="signal peptide" evidence="1">
    <location>
        <begin position="1"/>
        <end position="24"/>
    </location>
</feature>
<dbReference type="InterPro" id="IPR011009">
    <property type="entry name" value="Kinase-like_dom_sf"/>
</dbReference>
<dbReference type="SUPFAM" id="SSF56112">
    <property type="entry name" value="Protein kinase-like (PK-like)"/>
    <property type="match status" value="1"/>
</dbReference>
<evidence type="ECO:0000256" key="1">
    <source>
        <dbReference type="SAM" id="SignalP"/>
    </source>
</evidence>
<protein>
    <submittedName>
        <fullName evidence="2">Uncharacterized protein</fullName>
    </submittedName>
</protein>
<dbReference type="InterPro" id="IPR051035">
    <property type="entry name" value="Mito_inheritance_9"/>
</dbReference>
<organism evidence="2 3">
    <name type="scientific">Sporormia fimetaria CBS 119925</name>
    <dbReference type="NCBI Taxonomy" id="1340428"/>
    <lineage>
        <taxon>Eukaryota</taxon>
        <taxon>Fungi</taxon>
        <taxon>Dikarya</taxon>
        <taxon>Ascomycota</taxon>
        <taxon>Pezizomycotina</taxon>
        <taxon>Dothideomycetes</taxon>
        <taxon>Pleosporomycetidae</taxon>
        <taxon>Pleosporales</taxon>
        <taxon>Sporormiaceae</taxon>
        <taxon>Sporormia</taxon>
    </lineage>
</organism>
<sequence>MRHSRWVKLLQLLSSTSRLSTVCTITFNSRRPFTGFVASQLPSRTVTMENQSSLFTYTSGRFLFNEDVRLNERYVPFNVKALEKAAETAIGREHGKVQNTQKMAEGGFNRVLVLRFEDGFEVVAKVPFHIAGPEYFATASEAATLTFLRRQEFPVPEVYHYSAEKDNGIGTEFILVEKVQGVSLRSRWEKLRDKHIIDLGLIIAQLEEKLFKLPFSAIGSFPLFKETSPEANSAHQGEFCIGPIADYTFTHDRRAQLDIGRGPWTSPMQYLQDIGQKEIEWTKTFGKPMEPRFIHNSLVGVQHPDQYMDLLRSYQRLAPHLLPKDDAHILNQPTLRHPDLTPANIIISPKTGSLVSLIDWQHAVVQPMLLAAGIPTDRKPPELPKRLNEIPEAEKETAINLYRRRLLFITYYLATGAHNNVHIKGLHDPLFRFRQLLVDSAGRQWNGDLMSLKGAIIRTTAFWRFLPDVKDVPCPLQFSDGELRDFETLEADWLDASLVRENWRQRVCYMTEEGWVPIEDYEEAKKKLEELKQQIRSLCEGDEDVLNAFERGWPFRDDAKCKRHCNIIHNNMKA</sequence>
<dbReference type="PANTHER" id="PTHR36091:SF2">
    <property type="entry name" value="AMINOGLYCOSIDE PHOSPHOTRANSFERASE DOMAIN-CONTAINING PROTEIN"/>
    <property type="match status" value="1"/>
</dbReference>
<dbReference type="OrthoDB" id="10003767at2759"/>
<feature type="chain" id="PRO_5025548113" evidence="1">
    <location>
        <begin position="25"/>
        <end position="574"/>
    </location>
</feature>
<dbReference type="EMBL" id="MU006566">
    <property type="protein sequence ID" value="KAF2749353.1"/>
    <property type="molecule type" value="Genomic_DNA"/>
</dbReference>
<gene>
    <name evidence="2" type="ORF">M011DRAFT_517942</name>
</gene>
<keyword evidence="3" id="KW-1185">Reference proteome</keyword>
<dbReference type="GO" id="GO:0005739">
    <property type="term" value="C:mitochondrion"/>
    <property type="evidence" value="ECO:0007669"/>
    <property type="project" value="TreeGrafter"/>
</dbReference>
<dbReference type="AlphaFoldDB" id="A0A6A6VGR3"/>
<evidence type="ECO:0000313" key="3">
    <source>
        <dbReference type="Proteomes" id="UP000799440"/>
    </source>
</evidence>
<dbReference type="Gene3D" id="3.30.200.20">
    <property type="entry name" value="Phosphorylase Kinase, domain 1"/>
    <property type="match status" value="1"/>
</dbReference>
<dbReference type="PANTHER" id="PTHR36091">
    <property type="entry name" value="ALTERED INHERITANCE OF MITOCHONDRIA PROTEIN 9, MITOCHONDRIAL"/>
    <property type="match status" value="1"/>
</dbReference>
<evidence type="ECO:0000313" key="2">
    <source>
        <dbReference type="EMBL" id="KAF2749353.1"/>
    </source>
</evidence>
<keyword evidence="1" id="KW-0732">Signal</keyword>
<accession>A0A6A6VGR3</accession>
<reference evidence="2" key="1">
    <citation type="journal article" date="2020" name="Stud. Mycol.">
        <title>101 Dothideomycetes genomes: a test case for predicting lifestyles and emergence of pathogens.</title>
        <authorList>
            <person name="Haridas S."/>
            <person name="Albert R."/>
            <person name="Binder M."/>
            <person name="Bloem J."/>
            <person name="Labutti K."/>
            <person name="Salamov A."/>
            <person name="Andreopoulos B."/>
            <person name="Baker S."/>
            <person name="Barry K."/>
            <person name="Bills G."/>
            <person name="Bluhm B."/>
            <person name="Cannon C."/>
            <person name="Castanera R."/>
            <person name="Culley D."/>
            <person name="Daum C."/>
            <person name="Ezra D."/>
            <person name="Gonzalez J."/>
            <person name="Henrissat B."/>
            <person name="Kuo A."/>
            <person name="Liang C."/>
            <person name="Lipzen A."/>
            <person name="Lutzoni F."/>
            <person name="Magnuson J."/>
            <person name="Mondo S."/>
            <person name="Nolan M."/>
            <person name="Ohm R."/>
            <person name="Pangilinan J."/>
            <person name="Park H.-J."/>
            <person name="Ramirez L."/>
            <person name="Alfaro M."/>
            <person name="Sun H."/>
            <person name="Tritt A."/>
            <person name="Yoshinaga Y."/>
            <person name="Zwiers L.-H."/>
            <person name="Turgeon B."/>
            <person name="Goodwin S."/>
            <person name="Spatafora J."/>
            <person name="Crous P."/>
            <person name="Grigoriev I."/>
        </authorList>
    </citation>
    <scope>NUCLEOTIDE SEQUENCE</scope>
    <source>
        <strain evidence="2">CBS 119925</strain>
    </source>
</reference>